<dbReference type="InterPro" id="IPR000421">
    <property type="entry name" value="FA58C"/>
</dbReference>
<evidence type="ECO:0000259" key="3">
    <source>
        <dbReference type="Pfam" id="PF07944"/>
    </source>
</evidence>
<feature type="domain" description="Non-reducing end beta-L-arabinofuranosidase-like GH127 catalytic" evidence="3">
    <location>
        <begin position="31"/>
        <end position="421"/>
    </location>
</feature>
<feature type="chain" id="PRO_5010698177" description="F5/8 type C domain protein" evidence="1">
    <location>
        <begin position="29"/>
        <end position="840"/>
    </location>
</feature>
<dbReference type="EMBL" id="CP019791">
    <property type="protein sequence ID" value="AQT69114.1"/>
    <property type="molecule type" value="Genomic_DNA"/>
</dbReference>
<dbReference type="InterPro" id="IPR008979">
    <property type="entry name" value="Galactose-bd-like_sf"/>
</dbReference>
<dbReference type="InterPro" id="IPR008928">
    <property type="entry name" value="6-hairpin_glycosidase_sf"/>
</dbReference>
<evidence type="ECO:0000256" key="1">
    <source>
        <dbReference type="SAM" id="SignalP"/>
    </source>
</evidence>
<dbReference type="SUPFAM" id="SSF49785">
    <property type="entry name" value="Galactose-binding domain-like"/>
    <property type="match status" value="1"/>
</dbReference>
<evidence type="ECO:0000259" key="2">
    <source>
        <dbReference type="Pfam" id="PF00754"/>
    </source>
</evidence>
<dbReference type="InterPro" id="IPR049046">
    <property type="entry name" value="Beta-AFase-like_GH127_middle"/>
</dbReference>
<protein>
    <recommendedName>
        <fullName evidence="7">F5/8 type C domain protein</fullName>
    </recommendedName>
</protein>
<proteinExistence type="predicted"/>
<organism evidence="5 6">
    <name type="scientific">Anaerohalosphaera lusitana</name>
    <dbReference type="NCBI Taxonomy" id="1936003"/>
    <lineage>
        <taxon>Bacteria</taxon>
        <taxon>Pseudomonadati</taxon>
        <taxon>Planctomycetota</taxon>
        <taxon>Phycisphaerae</taxon>
        <taxon>Sedimentisphaerales</taxon>
        <taxon>Anaerohalosphaeraceae</taxon>
        <taxon>Anaerohalosphaera</taxon>
    </lineage>
</organism>
<reference evidence="6" key="1">
    <citation type="submission" date="2017-02" db="EMBL/GenBank/DDBJ databases">
        <title>Comparative genomics and description of representatives of a novel lineage of planctomycetes thriving in anoxic sediments.</title>
        <authorList>
            <person name="Spring S."/>
            <person name="Bunk B."/>
            <person name="Sproer C."/>
        </authorList>
    </citation>
    <scope>NUCLEOTIDE SEQUENCE [LARGE SCALE GENOMIC DNA]</scope>
    <source>
        <strain evidence="6">ST-NAGAB-D1</strain>
    </source>
</reference>
<evidence type="ECO:0000259" key="4">
    <source>
        <dbReference type="Pfam" id="PF20736"/>
    </source>
</evidence>
<keyword evidence="1" id="KW-0732">Signal</keyword>
<keyword evidence="6" id="KW-1185">Reference proteome</keyword>
<feature type="signal peptide" evidence="1">
    <location>
        <begin position="1"/>
        <end position="28"/>
    </location>
</feature>
<dbReference type="Pfam" id="PF00754">
    <property type="entry name" value="F5_F8_type_C"/>
    <property type="match status" value="1"/>
</dbReference>
<name>A0A1U9NMZ7_9BACT</name>
<dbReference type="GO" id="GO:0005975">
    <property type="term" value="P:carbohydrate metabolic process"/>
    <property type="evidence" value="ECO:0007669"/>
    <property type="project" value="InterPro"/>
</dbReference>
<dbReference type="Pfam" id="PF20736">
    <property type="entry name" value="Glyco_hydro127M"/>
    <property type="match status" value="1"/>
</dbReference>
<dbReference type="Proteomes" id="UP000189674">
    <property type="component" value="Chromosome"/>
</dbReference>
<feature type="domain" description="F5/8 type C" evidence="2">
    <location>
        <begin position="741"/>
        <end position="826"/>
    </location>
</feature>
<evidence type="ECO:0000313" key="5">
    <source>
        <dbReference type="EMBL" id="AQT69114.1"/>
    </source>
</evidence>
<dbReference type="SUPFAM" id="SSF48208">
    <property type="entry name" value="Six-hairpin glycosidases"/>
    <property type="match status" value="1"/>
</dbReference>
<dbReference type="STRING" id="1936003.STSP2_02301"/>
<gene>
    <name evidence="5" type="ORF">STSP2_02301</name>
</gene>
<evidence type="ECO:0008006" key="7">
    <source>
        <dbReference type="Google" id="ProtNLM"/>
    </source>
</evidence>
<dbReference type="Gene3D" id="2.60.120.260">
    <property type="entry name" value="Galactose-binding domain-like"/>
    <property type="match status" value="1"/>
</dbReference>
<evidence type="ECO:0000313" key="6">
    <source>
        <dbReference type="Proteomes" id="UP000189674"/>
    </source>
</evidence>
<dbReference type="InterPro" id="IPR012878">
    <property type="entry name" value="Beta-AFase-like_GH127_cat"/>
</dbReference>
<dbReference type="PANTHER" id="PTHR31151">
    <property type="entry name" value="PROLINE-TRNA LIGASE (DUF1680)"/>
    <property type="match status" value="1"/>
</dbReference>
<accession>A0A1U9NMZ7</accession>
<sequence precursor="true">MPVNGTIKRARTLGLLVIVFAVQTLAAAAEVSVVDRPDTSQKNDHYVSNREPLLPSQFIELPVGSIKPEGWLLEFIERQRDGLTGNLGKISVWLQKDGNAWLSPDGKGEWGWEELPYWLKGYGEMAYILEDPEMLAETKVWIEGTLNSRRENGDFGPDHRFEDGSRDYWANMIMLFCLQSYYEYTGDERVLELMTDYFKYQLTVPDDEMLTHYWQRMRGGDNIYSIYWLYNRTGDEWLLDLAAKMDRNTANWRMEDDLPNWHNVNVAQAFGEPATYYLQSHKKSDLEFAYKNFYEIRERFGQVPGGMFGGDENCRVGYDDPRQAVETCGMVEQMLSNELLMRISGDPFWADHCEEVAFNSYPAAVMPDFRALRYLTAPNMVVSDRKNHSPGIDNAGPFLMMNPFSSRCCQHNHSHGWPYYSKSLWWATPDNGLCAAMYTANEVTAKVGDGTEVTIAEKTNYPFEETVKFNVSTPKPVKFPLYLRVPKWCDKPVVSVNGKKLKLDAKPRSYIRIDRMWSRGDTVNLDLPMRIEVRTWERNHNSVSVDYGPLTFSLKIEERLNKVDSTKAALWDSKWQDDADPSEWPSFEIFPASPWNYGLVLNEKHPERSFSLVKKAWPEDNFPFTLKSVPLEMKVKARKIPNWKLDRYGLCAELQDSPVHSDEPVETVTLVPMGAARLRISAFPVIGSGPAATEWQAPVVPDPLPYKAAASHVFDSLEAMYDQMHPSTSGDHSIPRFTWWDHRGSREWVQYDFKKPKTVSQVSLYWFDDTGRGQCRVPKSWKLLYRKGDRWVPVSAKDAYSTDRDKWNTVNFEQVRTSSLRLDVQLKRDYSGGILEWKIK</sequence>
<dbReference type="PANTHER" id="PTHR31151:SF0">
    <property type="entry name" value="PROLINE-TRNA LIGASE (DUF1680)"/>
    <property type="match status" value="1"/>
</dbReference>
<dbReference type="Pfam" id="PF07944">
    <property type="entry name" value="Beta-AFase-like_GH127_cat"/>
    <property type="match status" value="1"/>
</dbReference>
<feature type="domain" description="Non-reducing end beta-L-arabinofuranosidase-like GH127 middle" evidence="4">
    <location>
        <begin position="433"/>
        <end position="529"/>
    </location>
</feature>
<dbReference type="KEGG" id="alus:STSP2_02301"/>
<dbReference type="AlphaFoldDB" id="A0A1U9NMZ7"/>